<evidence type="ECO:0000256" key="2">
    <source>
        <dbReference type="SAM" id="MobiDB-lite"/>
    </source>
</evidence>
<feature type="compositionally biased region" description="Low complexity" evidence="2">
    <location>
        <begin position="782"/>
        <end position="827"/>
    </location>
</feature>
<feature type="domain" description="Protein kinase" evidence="3">
    <location>
        <begin position="477"/>
        <end position="865"/>
    </location>
</feature>
<dbReference type="EMBL" id="CATQJA010001373">
    <property type="protein sequence ID" value="CAJ0566974.1"/>
    <property type="molecule type" value="Genomic_DNA"/>
</dbReference>
<reference evidence="4" key="1">
    <citation type="submission" date="2023-06" db="EMBL/GenBank/DDBJ databases">
        <authorList>
            <person name="Delattre M."/>
        </authorList>
    </citation>
    <scope>NUCLEOTIDE SEQUENCE</scope>
    <source>
        <strain evidence="4">AF72</strain>
    </source>
</reference>
<feature type="non-terminal residue" evidence="4">
    <location>
        <position position="865"/>
    </location>
</feature>
<evidence type="ECO:0000256" key="1">
    <source>
        <dbReference type="ARBA" id="ARBA00012513"/>
    </source>
</evidence>
<feature type="region of interest" description="Disordered" evidence="2">
    <location>
        <begin position="382"/>
        <end position="404"/>
    </location>
</feature>
<proteinExistence type="predicted"/>
<dbReference type="SMART" id="SM00220">
    <property type="entry name" value="S_TKc"/>
    <property type="match status" value="1"/>
</dbReference>
<feature type="region of interest" description="Disordered" evidence="2">
    <location>
        <begin position="772"/>
        <end position="865"/>
    </location>
</feature>
<evidence type="ECO:0000313" key="5">
    <source>
        <dbReference type="Proteomes" id="UP001177023"/>
    </source>
</evidence>
<dbReference type="InterPro" id="IPR000719">
    <property type="entry name" value="Prot_kinase_dom"/>
</dbReference>
<evidence type="ECO:0000259" key="3">
    <source>
        <dbReference type="PROSITE" id="PS50011"/>
    </source>
</evidence>
<dbReference type="Proteomes" id="UP001177023">
    <property type="component" value="Unassembled WGS sequence"/>
</dbReference>
<dbReference type="InterPro" id="IPR008271">
    <property type="entry name" value="Ser/Thr_kinase_AS"/>
</dbReference>
<dbReference type="EC" id="2.7.11.1" evidence="1"/>
<comment type="caution">
    <text evidence="4">The sequence shown here is derived from an EMBL/GenBank/DDBJ whole genome shotgun (WGS) entry which is preliminary data.</text>
</comment>
<dbReference type="InterPro" id="IPR050235">
    <property type="entry name" value="CK1_Ser-Thr_kinase"/>
</dbReference>
<dbReference type="Gene3D" id="1.10.510.10">
    <property type="entry name" value="Transferase(Phosphotransferase) domain 1"/>
    <property type="match status" value="1"/>
</dbReference>
<feature type="compositionally biased region" description="Low complexity" evidence="2">
    <location>
        <begin position="382"/>
        <end position="400"/>
    </location>
</feature>
<sequence>VTCDQRAELYWPGNGCYPGPEENSRLPNSIMFREQFKRYLLMLVSVSAQPSATTSAKRLPINSVCYLLAEHDVEHPCTCTSKSAPSIMMSGGVLQVVAASYSGECGKEQHRLRVSARWSFVVQRVKARLLGMTSNEADWGIAFREDITQKDGSMAIVTYVCERDAVFCSEGADGTSPWTATAPGPLGDKMGCWKNVKKPTPYSSGICENLDDAATTGLWPQLLTRYEPDFIFMLLSKDIVCSITARPWHPEHKCSAMQFEPRRTNDQIAFYENVLDTDGYGWTRIAYACGPLHSFCGGPKTPPEIEPGCWAGVARPYSSAECSYYGMISSMKAPMSISLKMLLEYYDKEVSDLGVLGKLALGEQRVFTRPANFTYPELWTTTTTTTTPTTTTPSTPSTPSWSRPEYIGPPTYPPVVYPVHDDCDHVDDDESPVGTLIAICVGLLLCCCAIFCICKCCWDITCDVTSKPWHPDHGGCVEVKREIGIEDWGIAFHENVTNKDGGWTYVTYACRESPYPDAVIFCGGPPAPPWRAVPKTPGCWSRTLRDDPQHSALKILLAAGDSDRRCLHFTKLIDRGSRPEFVFMVMELVGKSVKDVQRERRGKVFTISTACQVAEQTLEALEDMHALGYIHRDIKPSNLTIGVGAKRNIVYLLDFGISRKIRNEDGEIKLPRWKCTFKGTVKYASLACHTLREQSGKDDLECWVYLFAEFVHPGGLPWRNMDNTKEVYREKRKAHERPRDLFTGFSRPEYMVAVLEYIDELSYVQQIDYGQDRSSEEERHSSAVAVSAAGGVVATRTTTQGSSRVAGPPSSSGGSSGRQHQPGQQQPQRPPRRRSSSSRGMTRSSTLHAISRDRHRCTRKLVDSD</sequence>
<evidence type="ECO:0000313" key="4">
    <source>
        <dbReference type="EMBL" id="CAJ0566974.1"/>
    </source>
</evidence>
<name>A0AA36CDG0_9BILA</name>
<organism evidence="4 5">
    <name type="scientific">Mesorhabditis spiculigera</name>
    <dbReference type="NCBI Taxonomy" id="96644"/>
    <lineage>
        <taxon>Eukaryota</taxon>
        <taxon>Metazoa</taxon>
        <taxon>Ecdysozoa</taxon>
        <taxon>Nematoda</taxon>
        <taxon>Chromadorea</taxon>
        <taxon>Rhabditida</taxon>
        <taxon>Rhabditina</taxon>
        <taxon>Rhabditomorpha</taxon>
        <taxon>Rhabditoidea</taxon>
        <taxon>Rhabditidae</taxon>
        <taxon>Mesorhabditinae</taxon>
        <taxon>Mesorhabditis</taxon>
    </lineage>
</organism>
<feature type="non-terminal residue" evidence="4">
    <location>
        <position position="1"/>
    </location>
</feature>
<dbReference type="GO" id="GO:0004674">
    <property type="term" value="F:protein serine/threonine kinase activity"/>
    <property type="evidence" value="ECO:0007669"/>
    <property type="project" value="UniProtKB-EC"/>
</dbReference>
<dbReference type="InterPro" id="IPR011009">
    <property type="entry name" value="Kinase-like_dom_sf"/>
</dbReference>
<dbReference type="AlphaFoldDB" id="A0AA36CDG0"/>
<dbReference type="Pfam" id="PF00069">
    <property type="entry name" value="Pkinase"/>
    <property type="match status" value="1"/>
</dbReference>
<dbReference type="SUPFAM" id="SSF56112">
    <property type="entry name" value="Protein kinase-like (PK-like)"/>
    <property type="match status" value="1"/>
</dbReference>
<protein>
    <recommendedName>
        <fullName evidence="1">non-specific serine/threonine protein kinase</fullName>
        <ecNumber evidence="1">2.7.11.1</ecNumber>
    </recommendedName>
</protein>
<dbReference type="GO" id="GO:0005524">
    <property type="term" value="F:ATP binding"/>
    <property type="evidence" value="ECO:0007669"/>
    <property type="project" value="InterPro"/>
</dbReference>
<dbReference type="PROSITE" id="PS00108">
    <property type="entry name" value="PROTEIN_KINASE_ST"/>
    <property type="match status" value="1"/>
</dbReference>
<dbReference type="PROSITE" id="PS50011">
    <property type="entry name" value="PROTEIN_KINASE_DOM"/>
    <property type="match status" value="1"/>
</dbReference>
<accession>A0AA36CDG0</accession>
<gene>
    <name evidence="4" type="ORF">MSPICULIGERA_LOCUS5550</name>
</gene>
<dbReference type="PANTHER" id="PTHR11909">
    <property type="entry name" value="CASEIN KINASE-RELATED"/>
    <property type="match status" value="1"/>
</dbReference>
<feature type="compositionally biased region" description="Basic and acidic residues" evidence="2">
    <location>
        <begin position="772"/>
        <end position="781"/>
    </location>
</feature>
<keyword evidence="5" id="KW-1185">Reference proteome</keyword>